<dbReference type="OrthoDB" id="84141at2157"/>
<sequence>MDLNELFESKTIPIGVSIIVIAYLIGYQLFIASTIIRFLTPTAGLLFFFTGILVGMMKHDEIEQSIVAAGITSASGSIAITLITYIIVSMNDTYGYSQFLNIGPSVMDLLIFIVVGAIGGVIGYYIIREIFSQKTREHHF</sequence>
<dbReference type="RefSeq" id="WP_011406918.1">
    <property type="nucleotide sequence ID" value="NC_007681.1"/>
</dbReference>
<evidence type="ECO:0000313" key="3">
    <source>
        <dbReference type="Proteomes" id="UP000001931"/>
    </source>
</evidence>
<organism evidence="2 3">
    <name type="scientific">Methanosphaera stadtmanae (strain ATCC 43021 / DSM 3091 / JCM 11832 / MCB-3)</name>
    <dbReference type="NCBI Taxonomy" id="339860"/>
    <lineage>
        <taxon>Archaea</taxon>
        <taxon>Methanobacteriati</taxon>
        <taxon>Methanobacteriota</taxon>
        <taxon>Methanomada group</taxon>
        <taxon>Methanobacteria</taxon>
        <taxon>Methanobacteriales</taxon>
        <taxon>Methanobacteriaceae</taxon>
        <taxon>Methanosphaera</taxon>
    </lineage>
</organism>
<feature type="transmembrane region" description="Helical" evidence="1">
    <location>
        <begin position="66"/>
        <end position="89"/>
    </location>
</feature>
<keyword evidence="1" id="KW-1133">Transmembrane helix</keyword>
<dbReference type="EMBL" id="CP000102">
    <property type="protein sequence ID" value="ABC57719.1"/>
    <property type="molecule type" value="Genomic_DNA"/>
</dbReference>
<keyword evidence="3" id="KW-1185">Reference proteome</keyword>
<evidence type="ECO:0000256" key="1">
    <source>
        <dbReference type="SAM" id="Phobius"/>
    </source>
</evidence>
<protein>
    <submittedName>
        <fullName evidence="2">Hypothetical membrane-spanning protein</fullName>
    </submittedName>
</protein>
<proteinExistence type="predicted"/>
<feature type="transmembrane region" description="Helical" evidence="1">
    <location>
        <begin position="12"/>
        <end position="30"/>
    </location>
</feature>
<keyword evidence="1" id="KW-0472">Membrane</keyword>
<keyword evidence="1" id="KW-0812">Transmembrane</keyword>
<dbReference type="GeneID" id="3855665"/>
<dbReference type="HOGENOM" id="CLU_2021545_0_0_2"/>
<gene>
    <name evidence="2" type="ordered locus">Msp_1342</name>
</gene>
<dbReference type="AlphaFoldDB" id="Q2NEN4"/>
<feature type="transmembrane region" description="Helical" evidence="1">
    <location>
        <begin position="109"/>
        <end position="127"/>
    </location>
</feature>
<dbReference type="Proteomes" id="UP000001931">
    <property type="component" value="Chromosome"/>
</dbReference>
<dbReference type="STRING" id="339860.Msp_1342"/>
<dbReference type="KEGG" id="mst:Msp_1342"/>
<evidence type="ECO:0000313" key="2">
    <source>
        <dbReference type="EMBL" id="ABC57719.1"/>
    </source>
</evidence>
<reference evidence="2 3" key="1">
    <citation type="journal article" date="2006" name="J. Bacteriol.">
        <title>The genome sequence of Methanosphaera stadtmanae reveals why this human intestinal archaeon is restricted to methanol and H2 for methane formation and ATP synthesis.</title>
        <authorList>
            <person name="Fricke W.F."/>
            <person name="Seedorf H."/>
            <person name="Henne A."/>
            <person name="Kruer M."/>
            <person name="Liesegang H."/>
            <person name="Hedderich R."/>
            <person name="Gottschalk G."/>
            <person name="Thauer R.K."/>
        </authorList>
    </citation>
    <scope>NUCLEOTIDE SEQUENCE [LARGE SCALE GENOMIC DNA]</scope>
    <source>
        <strain evidence="3">ATCC 43021 / DSM 3091 / JCM 11832 / MCB-3</strain>
    </source>
</reference>
<name>Q2NEN4_METST</name>
<accession>Q2NEN4</accession>
<feature type="transmembrane region" description="Helical" evidence="1">
    <location>
        <begin position="36"/>
        <end position="54"/>
    </location>
</feature>